<comment type="caution">
    <text evidence="2">The sequence shown here is derived from an EMBL/GenBank/DDBJ whole genome shotgun (WGS) entry which is preliminary data.</text>
</comment>
<feature type="transmembrane region" description="Helical" evidence="1">
    <location>
        <begin position="231"/>
        <end position="250"/>
    </location>
</feature>
<dbReference type="PANTHER" id="PTHR38592">
    <property type="entry name" value="BLL4819 PROTEIN"/>
    <property type="match status" value="1"/>
</dbReference>
<keyword evidence="1" id="KW-1133">Transmembrane helix</keyword>
<feature type="transmembrane region" description="Helical" evidence="1">
    <location>
        <begin position="43"/>
        <end position="64"/>
    </location>
</feature>
<keyword evidence="1" id="KW-0812">Transmembrane</keyword>
<dbReference type="PANTHER" id="PTHR38592:SF3">
    <property type="entry name" value="BLL4819 PROTEIN"/>
    <property type="match status" value="1"/>
</dbReference>
<feature type="transmembrane region" description="Helical" evidence="1">
    <location>
        <begin position="168"/>
        <end position="187"/>
    </location>
</feature>
<keyword evidence="3" id="KW-1185">Reference proteome</keyword>
<feature type="transmembrane region" description="Helical" evidence="1">
    <location>
        <begin position="85"/>
        <end position="105"/>
    </location>
</feature>
<dbReference type="Proteomes" id="UP000194946">
    <property type="component" value="Unassembled WGS sequence"/>
</dbReference>
<feature type="transmembrane region" description="Helical" evidence="1">
    <location>
        <begin position="336"/>
        <end position="357"/>
    </location>
</feature>
<protein>
    <recommendedName>
        <fullName evidence="4">OpgC protein</fullName>
    </recommendedName>
</protein>
<keyword evidence="1" id="KW-0472">Membrane</keyword>
<organism evidence="2 3">
    <name type="scientific">Commensalibacter intestini</name>
    <dbReference type="NCBI Taxonomy" id="479936"/>
    <lineage>
        <taxon>Bacteria</taxon>
        <taxon>Pseudomonadati</taxon>
        <taxon>Pseudomonadota</taxon>
        <taxon>Alphaproteobacteria</taxon>
        <taxon>Acetobacterales</taxon>
        <taxon>Acetobacteraceae</taxon>
    </lineage>
</organism>
<dbReference type="EMBL" id="JOPB01000003">
    <property type="protein sequence ID" value="OUI78822.1"/>
    <property type="molecule type" value="Genomic_DNA"/>
</dbReference>
<dbReference type="InterPro" id="IPR014550">
    <property type="entry name" value="UCP028704_OpgC"/>
</dbReference>
<dbReference type="Pfam" id="PF10129">
    <property type="entry name" value="OpgC_C"/>
    <property type="match status" value="1"/>
</dbReference>
<proteinExistence type="predicted"/>
<sequence length="375" mass="43690">MSIQPKKPGRDHRVDALRGLALIMMYVDHIPEDLLNRFTMRNVGFADAAEIFVLLAGYASWLAYGRKIPKDGLWTVTKRVWHRCWKIYLFQMGLVLISLLSIYQWRRFWVLPVDFLEPELAHGYSIARESWRLLSLDALPSNLNILPLYIILLGGFPLFYLLIKRRWWLALGVSALIWLGVNIDPWFNFPNWLDPDGWFFNPFAWQFLFTIGIFGSIVAGKHDGNFPAIPWLKWGMGLYLLFSFFEAFPWEYWGLPDLRLLHVPVPAKAYLSPLRLLDVVAIFYLVQSSPWAKRFSEGKIGQFLALYGRHSLEVFSLSTVFDLWGRLMFASWGEIWILQFVVNCIGVSILYFLALHLDKKKNRAKEKAKLKVSHS</sequence>
<evidence type="ECO:0000313" key="3">
    <source>
        <dbReference type="Proteomes" id="UP000194946"/>
    </source>
</evidence>
<name>A0A251ZW05_9PROT</name>
<gene>
    <name evidence="2" type="ORF">HK18_05290</name>
</gene>
<evidence type="ECO:0000313" key="2">
    <source>
        <dbReference type="EMBL" id="OUI78822.1"/>
    </source>
</evidence>
<dbReference type="PIRSF" id="PIRSF028704">
    <property type="entry name" value="UPC028704"/>
    <property type="match status" value="1"/>
</dbReference>
<evidence type="ECO:0000256" key="1">
    <source>
        <dbReference type="SAM" id="Phobius"/>
    </source>
</evidence>
<feature type="transmembrane region" description="Helical" evidence="1">
    <location>
        <begin position="199"/>
        <end position="219"/>
    </location>
</feature>
<reference evidence="3" key="1">
    <citation type="submission" date="2014-06" db="EMBL/GenBank/DDBJ databases">
        <authorList>
            <person name="Winans N.J."/>
            <person name="Newell P.D."/>
            <person name="Douglas A.E."/>
        </authorList>
    </citation>
    <scope>NUCLEOTIDE SEQUENCE [LARGE SCALE GENOMIC DNA]</scope>
    <source>
        <strain evidence="3">DmL_052</strain>
    </source>
</reference>
<evidence type="ECO:0008006" key="4">
    <source>
        <dbReference type="Google" id="ProtNLM"/>
    </source>
</evidence>
<dbReference type="AlphaFoldDB" id="A0A251ZW05"/>
<feature type="transmembrane region" description="Helical" evidence="1">
    <location>
        <begin position="145"/>
        <end position="163"/>
    </location>
</feature>
<accession>A0A251ZW05</accession>